<evidence type="ECO:0000256" key="4">
    <source>
        <dbReference type="ARBA" id="ARBA00024929"/>
    </source>
</evidence>
<dbReference type="SUPFAM" id="SSF52540">
    <property type="entry name" value="P-loop containing nucleoside triphosphate hydrolases"/>
    <property type="match status" value="1"/>
</dbReference>
<evidence type="ECO:0000256" key="6">
    <source>
        <dbReference type="ARBA" id="ARBA00033334"/>
    </source>
</evidence>
<keyword evidence="11" id="KW-1185">Reference proteome</keyword>
<organism evidence="10 11">
    <name type="scientific">Hydrogenimonas cancrithermarum</name>
    <dbReference type="NCBI Taxonomy" id="2993563"/>
    <lineage>
        <taxon>Bacteria</taxon>
        <taxon>Pseudomonadati</taxon>
        <taxon>Campylobacterota</taxon>
        <taxon>Epsilonproteobacteria</taxon>
        <taxon>Campylobacterales</taxon>
        <taxon>Hydrogenimonadaceae</taxon>
        <taxon>Hydrogenimonas</taxon>
    </lineage>
</organism>
<protein>
    <recommendedName>
        <fullName evidence="3">corrinoid adenosyltransferase</fullName>
        <ecNumber evidence="3">2.5.1.17</ecNumber>
    </recommendedName>
    <alternativeName>
        <fullName evidence="5">Cob(II)alamin adenosyltransferase</fullName>
    </alternativeName>
    <alternativeName>
        <fullName evidence="7">Cob(II)yrinic acid a,c-diamide adenosyltransferase</fullName>
    </alternativeName>
    <alternativeName>
        <fullName evidence="6">Cobinamide/cobalamin adenosyltransferase</fullName>
    </alternativeName>
</protein>
<reference evidence="10 11" key="1">
    <citation type="submission" date="2023-03" db="EMBL/GenBank/DDBJ databases">
        <title>Description of Hydrogenimonas sp. ISO32.</title>
        <authorList>
            <person name="Mino S."/>
            <person name="Fukazawa S."/>
            <person name="Sawabe T."/>
        </authorList>
    </citation>
    <scope>NUCLEOTIDE SEQUENCE [LARGE SCALE GENOMIC DNA]</scope>
    <source>
        <strain evidence="10 11">ISO32</strain>
    </source>
</reference>
<dbReference type="EMBL" id="AP027370">
    <property type="protein sequence ID" value="BDY13766.1"/>
    <property type="molecule type" value="Genomic_DNA"/>
</dbReference>
<comment type="pathway">
    <text evidence="1">Cofactor biosynthesis; adenosylcobalamin biosynthesis; adenosylcobalamin from cob(II)yrinate a,c-diamide: step 2/7.</text>
</comment>
<dbReference type="InterPro" id="IPR027417">
    <property type="entry name" value="P-loop_NTPase"/>
</dbReference>
<dbReference type="PIRSF" id="PIRSF015617">
    <property type="entry name" value="Adensltrnsf_CobA"/>
    <property type="match status" value="1"/>
</dbReference>
<name>A0ABM8FPM7_9BACT</name>
<dbReference type="Pfam" id="PF02572">
    <property type="entry name" value="CobA_CobO_BtuR"/>
    <property type="match status" value="1"/>
</dbReference>
<evidence type="ECO:0000256" key="8">
    <source>
        <dbReference type="ARBA" id="ARBA00048555"/>
    </source>
</evidence>
<evidence type="ECO:0000313" key="11">
    <source>
        <dbReference type="Proteomes" id="UP001321445"/>
    </source>
</evidence>
<dbReference type="EC" id="2.5.1.17" evidence="3"/>
<evidence type="ECO:0000313" key="10">
    <source>
        <dbReference type="EMBL" id="BDY13766.1"/>
    </source>
</evidence>
<evidence type="ECO:0000256" key="7">
    <source>
        <dbReference type="ARBA" id="ARBA00033354"/>
    </source>
</evidence>
<dbReference type="PANTHER" id="PTHR46638:SF1">
    <property type="entry name" value="CORRINOID ADENOSYLTRANSFERASE"/>
    <property type="match status" value="1"/>
</dbReference>
<comment type="catalytic activity">
    <reaction evidence="8">
        <text>2 cob(II)yrinate a,c diamide + reduced [electron-transfer flavoprotein] + 2 ATP = 2 adenosylcob(III)yrinate a,c-diamide + 2 triphosphate + oxidized [electron-transfer flavoprotein] + 3 H(+)</text>
        <dbReference type="Rhea" id="RHEA:11528"/>
        <dbReference type="Rhea" id="RHEA-COMP:10685"/>
        <dbReference type="Rhea" id="RHEA-COMP:10686"/>
        <dbReference type="ChEBI" id="CHEBI:15378"/>
        <dbReference type="ChEBI" id="CHEBI:18036"/>
        <dbReference type="ChEBI" id="CHEBI:30616"/>
        <dbReference type="ChEBI" id="CHEBI:57692"/>
        <dbReference type="ChEBI" id="CHEBI:58307"/>
        <dbReference type="ChEBI" id="CHEBI:58503"/>
        <dbReference type="ChEBI" id="CHEBI:58537"/>
        <dbReference type="EC" id="2.5.1.17"/>
    </reaction>
</comment>
<comment type="catalytic activity">
    <reaction evidence="9">
        <text>2 cob(II)alamin + reduced [electron-transfer flavoprotein] + 2 ATP = 2 adenosylcob(III)alamin + 2 triphosphate + oxidized [electron-transfer flavoprotein] + 3 H(+)</text>
        <dbReference type="Rhea" id="RHEA:28671"/>
        <dbReference type="Rhea" id="RHEA-COMP:10685"/>
        <dbReference type="Rhea" id="RHEA-COMP:10686"/>
        <dbReference type="ChEBI" id="CHEBI:15378"/>
        <dbReference type="ChEBI" id="CHEBI:16304"/>
        <dbReference type="ChEBI" id="CHEBI:18036"/>
        <dbReference type="ChEBI" id="CHEBI:18408"/>
        <dbReference type="ChEBI" id="CHEBI:30616"/>
        <dbReference type="ChEBI" id="CHEBI:57692"/>
        <dbReference type="ChEBI" id="CHEBI:58307"/>
        <dbReference type="EC" id="2.5.1.17"/>
    </reaction>
</comment>
<evidence type="ECO:0000256" key="5">
    <source>
        <dbReference type="ARBA" id="ARBA00031529"/>
    </source>
</evidence>
<dbReference type="Proteomes" id="UP001321445">
    <property type="component" value="Chromosome"/>
</dbReference>
<accession>A0ABM8FPM7</accession>
<dbReference type="Gene3D" id="3.40.50.300">
    <property type="entry name" value="P-loop containing nucleotide triphosphate hydrolases"/>
    <property type="match status" value="1"/>
</dbReference>
<dbReference type="PANTHER" id="PTHR46638">
    <property type="entry name" value="CORRINOID ADENOSYLTRANSFERASE"/>
    <property type="match status" value="1"/>
</dbReference>
<comment type="similarity">
    <text evidence="2">Belongs to the Cob(I)alamin adenosyltransferase family.</text>
</comment>
<evidence type="ECO:0000256" key="3">
    <source>
        <dbReference type="ARBA" id="ARBA00012454"/>
    </source>
</evidence>
<gene>
    <name evidence="10" type="ORF">HCR_20780</name>
</gene>
<evidence type="ECO:0000256" key="2">
    <source>
        <dbReference type="ARBA" id="ARBA00007487"/>
    </source>
</evidence>
<sequence length="173" mass="19215">MRQGYIQLYTGEGKGKTTAAVGQTLRALGNGLKVVFVQFMKSVPSGEITMLERCGGEKIAIFREWDDSFVIGEPSEKQVAMSRGLWSRMVEAMRSMQPDMLVLDEVAVALTYGLLNEQDVLSFLKQKPAKLEIVLTGQNASASLIAASDLVTEMRKVKHYYDRGVMARKGIEY</sequence>
<evidence type="ECO:0000256" key="1">
    <source>
        <dbReference type="ARBA" id="ARBA00005121"/>
    </source>
</evidence>
<comment type="function">
    <text evidence="4">Required for both de novo synthesis of the corrin ring for the assimilation of exogenous corrinoids. Participates in the adenosylation of a variety of incomplete and complete corrinoids.</text>
</comment>
<evidence type="ECO:0000256" key="9">
    <source>
        <dbReference type="ARBA" id="ARBA00048692"/>
    </source>
</evidence>
<proteinExistence type="inferred from homology"/>
<dbReference type="InterPro" id="IPR003724">
    <property type="entry name" value="CblAdoTrfase_CobA"/>
</dbReference>